<feature type="compositionally biased region" description="Gly residues" evidence="2">
    <location>
        <begin position="49"/>
        <end position="64"/>
    </location>
</feature>
<dbReference type="Pfam" id="PF00480">
    <property type="entry name" value="ROK"/>
    <property type="match status" value="2"/>
</dbReference>
<proteinExistence type="inferred from homology"/>
<dbReference type="InterPro" id="IPR043129">
    <property type="entry name" value="ATPase_NBD"/>
</dbReference>
<evidence type="ECO:0000256" key="2">
    <source>
        <dbReference type="SAM" id="MobiDB-lite"/>
    </source>
</evidence>
<gene>
    <name evidence="3" type="ORF">FHS42_002219</name>
</gene>
<keyword evidence="3" id="KW-0808">Transferase</keyword>
<comment type="similarity">
    <text evidence="1">Belongs to the ROK (NagC/XylR) family.</text>
</comment>
<organism evidence="3 4">
    <name type="scientific">Streptomyces zagrosensis</name>
    <dbReference type="NCBI Taxonomy" id="1042984"/>
    <lineage>
        <taxon>Bacteria</taxon>
        <taxon>Bacillati</taxon>
        <taxon>Actinomycetota</taxon>
        <taxon>Actinomycetes</taxon>
        <taxon>Kitasatosporales</taxon>
        <taxon>Streptomycetaceae</taxon>
        <taxon>Streptomyces</taxon>
    </lineage>
</organism>
<dbReference type="Gene3D" id="3.30.420.40">
    <property type="match status" value="3"/>
</dbReference>
<sequence length="505" mass="49420">MRGEDDDSDGTGCGARSARSDRTDRRDDGVCCGDRGGGAELRGWVGPSDGAGRGGGVSGSGAVGSGGGQGANLAVLREHNAALVLGLLRAAGPAGASRLEIAEKAGLTPQAVSKITTRLRADGLVAEAGQRPSTGGKPRTVLRLVPEAGYAIGLRLDRDGLMAVLTNLAGDVLAQCTSACDFGGSANNLLGPAVDAVTTLRRAAQAPASAGAGAACAPGAGQPARSVLLGVGVACPGPLDYGSGTLHRVTGFPQWDGFPLRAELARRLGLPVVLDKDTNAAALCLAMRAATPGPAPGSEPTPAPTPAPSPTPAPAGKSESAPESPSPSALSSSRPPTAATIGSALGGSSMGAGAESFAYLHLGTGLGAGLVIGGAVHRGARTGAGEFGHQVVLLDGPHCACGDRGCLEALCLAAVAEGDDVRAARLLGVGAANLVRLLDIDRVLLGGRVVLDEPETYARGVAAALAADAARGGGGGAVPVAVAAGGERLVAKGAAHLVLAPFFGR</sequence>
<dbReference type="GO" id="GO:0016301">
    <property type="term" value="F:kinase activity"/>
    <property type="evidence" value="ECO:0007669"/>
    <property type="project" value="UniProtKB-KW"/>
</dbReference>
<dbReference type="AlphaFoldDB" id="A0A7W9Q879"/>
<dbReference type="EMBL" id="JACHJL010000004">
    <property type="protein sequence ID" value="MBB5935169.1"/>
    <property type="molecule type" value="Genomic_DNA"/>
</dbReference>
<feature type="region of interest" description="Disordered" evidence="2">
    <location>
        <begin position="292"/>
        <end position="342"/>
    </location>
</feature>
<comment type="caution">
    <text evidence="3">The sequence shown here is derived from an EMBL/GenBank/DDBJ whole genome shotgun (WGS) entry which is preliminary data.</text>
</comment>
<dbReference type="Proteomes" id="UP000588098">
    <property type="component" value="Unassembled WGS sequence"/>
</dbReference>
<feature type="compositionally biased region" description="Pro residues" evidence="2">
    <location>
        <begin position="293"/>
        <end position="313"/>
    </location>
</feature>
<feature type="compositionally biased region" description="Low complexity" evidence="2">
    <location>
        <begin position="314"/>
        <end position="342"/>
    </location>
</feature>
<dbReference type="PROSITE" id="PS01125">
    <property type="entry name" value="ROK"/>
    <property type="match status" value="1"/>
</dbReference>
<dbReference type="InterPro" id="IPR036388">
    <property type="entry name" value="WH-like_DNA-bd_sf"/>
</dbReference>
<protein>
    <submittedName>
        <fullName evidence="3">Putative NBD/HSP70 family sugar kinase</fullName>
    </submittedName>
</protein>
<reference evidence="3 4" key="1">
    <citation type="submission" date="2020-08" db="EMBL/GenBank/DDBJ databases">
        <title>Genomic Encyclopedia of Type Strains, Phase III (KMG-III): the genomes of soil and plant-associated and newly described type strains.</title>
        <authorList>
            <person name="Whitman W."/>
        </authorList>
    </citation>
    <scope>NUCLEOTIDE SEQUENCE [LARGE SCALE GENOMIC DNA]</scope>
    <source>
        <strain evidence="3 4">CECT 8305</strain>
    </source>
</reference>
<keyword evidence="4" id="KW-1185">Reference proteome</keyword>
<keyword evidence="3" id="KW-0418">Kinase</keyword>
<evidence type="ECO:0000313" key="3">
    <source>
        <dbReference type="EMBL" id="MBB5935169.1"/>
    </source>
</evidence>
<dbReference type="InterPro" id="IPR000600">
    <property type="entry name" value="ROK"/>
</dbReference>
<name>A0A7W9Q879_9ACTN</name>
<dbReference type="Gene3D" id="1.10.10.10">
    <property type="entry name" value="Winged helix-like DNA-binding domain superfamily/Winged helix DNA-binding domain"/>
    <property type="match status" value="1"/>
</dbReference>
<dbReference type="InterPro" id="IPR049874">
    <property type="entry name" value="ROK_cs"/>
</dbReference>
<dbReference type="SUPFAM" id="SSF46785">
    <property type="entry name" value="Winged helix' DNA-binding domain"/>
    <property type="match status" value="1"/>
</dbReference>
<evidence type="ECO:0000256" key="1">
    <source>
        <dbReference type="ARBA" id="ARBA00006479"/>
    </source>
</evidence>
<feature type="region of interest" description="Disordered" evidence="2">
    <location>
        <begin position="1"/>
        <end position="64"/>
    </location>
</feature>
<dbReference type="PANTHER" id="PTHR18964:SF173">
    <property type="entry name" value="GLUCOKINASE"/>
    <property type="match status" value="1"/>
</dbReference>
<dbReference type="SUPFAM" id="SSF53067">
    <property type="entry name" value="Actin-like ATPase domain"/>
    <property type="match status" value="2"/>
</dbReference>
<dbReference type="PANTHER" id="PTHR18964">
    <property type="entry name" value="ROK (REPRESSOR, ORF, KINASE) FAMILY"/>
    <property type="match status" value="1"/>
</dbReference>
<evidence type="ECO:0000313" key="4">
    <source>
        <dbReference type="Proteomes" id="UP000588098"/>
    </source>
</evidence>
<accession>A0A7W9Q879</accession>
<dbReference type="InterPro" id="IPR036390">
    <property type="entry name" value="WH_DNA-bd_sf"/>
</dbReference>
<feature type="compositionally biased region" description="Basic and acidic residues" evidence="2">
    <location>
        <begin position="18"/>
        <end position="29"/>
    </location>
</feature>